<accession>A0A402A6H8</accession>
<dbReference type="RefSeq" id="WP_161975681.1">
    <property type="nucleotide sequence ID" value="NZ_BIFR01000002.1"/>
</dbReference>
<keyword evidence="1" id="KW-1133">Transmembrane helix</keyword>
<protein>
    <recommendedName>
        <fullName evidence="2">WxL Interacting Protein host binding domain-containing protein</fullName>
    </recommendedName>
</protein>
<dbReference type="Pfam" id="PF11797">
    <property type="entry name" value="WxLIP_HBD"/>
    <property type="match status" value="1"/>
</dbReference>
<evidence type="ECO:0000259" key="2">
    <source>
        <dbReference type="Pfam" id="PF11797"/>
    </source>
</evidence>
<dbReference type="InterPro" id="IPR013783">
    <property type="entry name" value="Ig-like_fold"/>
</dbReference>
<dbReference type="InterPro" id="IPR021759">
    <property type="entry name" value="WxLIP_HBD"/>
</dbReference>
<gene>
    <name evidence="3" type="ORF">KTT_45990</name>
</gene>
<feature type="domain" description="WxL Interacting Protein host binding" evidence="2">
    <location>
        <begin position="153"/>
        <end position="274"/>
    </location>
</feature>
<feature type="transmembrane region" description="Helical" evidence="1">
    <location>
        <begin position="296"/>
        <end position="318"/>
    </location>
</feature>
<evidence type="ECO:0000313" key="4">
    <source>
        <dbReference type="Proteomes" id="UP000287352"/>
    </source>
</evidence>
<dbReference type="Gene3D" id="2.60.40.10">
    <property type="entry name" value="Immunoglobulins"/>
    <property type="match status" value="1"/>
</dbReference>
<dbReference type="EMBL" id="BIFR01000002">
    <property type="protein sequence ID" value="GCE14740.1"/>
    <property type="molecule type" value="Genomic_DNA"/>
</dbReference>
<dbReference type="Proteomes" id="UP000287352">
    <property type="component" value="Unassembled WGS sequence"/>
</dbReference>
<reference evidence="4" key="1">
    <citation type="submission" date="2018-12" db="EMBL/GenBank/DDBJ databases">
        <title>Tengunoibacter tsumagoiensis gen. nov., sp. nov., Dictyobacter kobayashii sp. nov., D. alpinus sp. nov., and D. joshuensis sp. nov. and description of Dictyobacteraceae fam. nov. within the order Ktedonobacterales isolated from Tengu-no-mugimeshi.</title>
        <authorList>
            <person name="Wang C.M."/>
            <person name="Zheng Y."/>
            <person name="Sakai Y."/>
            <person name="Toyoda A."/>
            <person name="Minakuchi Y."/>
            <person name="Abe K."/>
            <person name="Yokota A."/>
            <person name="Yabe S."/>
        </authorList>
    </citation>
    <scope>NUCLEOTIDE SEQUENCE [LARGE SCALE GENOMIC DNA]</scope>
    <source>
        <strain evidence="4">Uno3</strain>
    </source>
</reference>
<keyword evidence="1" id="KW-0812">Transmembrane</keyword>
<evidence type="ECO:0000256" key="1">
    <source>
        <dbReference type="SAM" id="Phobius"/>
    </source>
</evidence>
<comment type="caution">
    <text evidence="3">The sequence shown here is derived from an EMBL/GenBank/DDBJ whole genome shotgun (WGS) entry which is preliminary data.</text>
</comment>
<dbReference type="AlphaFoldDB" id="A0A402A6H8"/>
<organism evidence="3 4">
    <name type="scientific">Tengunoibacter tsumagoiensis</name>
    <dbReference type="NCBI Taxonomy" id="2014871"/>
    <lineage>
        <taxon>Bacteria</taxon>
        <taxon>Bacillati</taxon>
        <taxon>Chloroflexota</taxon>
        <taxon>Ktedonobacteria</taxon>
        <taxon>Ktedonobacterales</taxon>
        <taxon>Dictyobacteraceae</taxon>
        <taxon>Tengunoibacter</taxon>
    </lineage>
</organism>
<proteinExistence type="predicted"/>
<keyword evidence="1" id="KW-0472">Membrane</keyword>
<evidence type="ECO:0000313" key="3">
    <source>
        <dbReference type="EMBL" id="GCE14740.1"/>
    </source>
</evidence>
<name>A0A402A6H8_9CHLR</name>
<keyword evidence="4" id="KW-1185">Reference proteome</keyword>
<sequence length="327" mass="35199">MFNQTLASGGTATIALKPLLPHSSSVHTYFVFDSQPGKQIQGRVLVVNAGTAIGLVTLYTVDGMTGEDSGVVYPDRSVTRQDVGSWLHLTTTRLTLKPSQSQIVDFTVDIPANVRPGNHVGGIVAALDSPTGTTTTQTSAQNAPFGVQLRHLTIVAVQVNLPGVLQEDLQATDVHEGGANGFQTVVIGLHNMGNVMLKPQGTLVIRNDQGQPLQNVPVKMGTFLPQTAINYPFQIQKQALGAGTYQADLTLQYGENHTLKFTKDFTITKDEVRKTFSPQNTPLQPPTESGFSMQPFWLVGGISISILFAGVLAVAFYLGRRSSKRRS</sequence>